<gene>
    <name evidence="1" type="ORF">MW290_17195</name>
</gene>
<dbReference type="Gene3D" id="1.25.40.10">
    <property type="entry name" value="Tetratricopeptide repeat domain"/>
    <property type="match status" value="1"/>
</dbReference>
<evidence type="ECO:0000313" key="1">
    <source>
        <dbReference type="EMBL" id="URI10726.1"/>
    </source>
</evidence>
<dbReference type="InterPro" id="IPR011990">
    <property type="entry name" value="TPR-like_helical_dom_sf"/>
</dbReference>
<evidence type="ECO:0000313" key="2">
    <source>
        <dbReference type="Proteomes" id="UP001056201"/>
    </source>
</evidence>
<dbReference type="EMBL" id="CP097636">
    <property type="protein sequence ID" value="URI10726.1"/>
    <property type="molecule type" value="Genomic_DNA"/>
</dbReference>
<reference evidence="1" key="1">
    <citation type="submission" date="2022-05" db="EMBL/GenBank/DDBJ databases">
        <title>An RpoN-dependent PEP-CTERM gene is involved in floc formation of an Aquincola tertiaricarbonis strain.</title>
        <authorList>
            <person name="Qiu D."/>
            <person name="Xia M."/>
        </authorList>
    </citation>
    <scope>NUCLEOTIDE SEQUENCE</scope>
    <source>
        <strain evidence="1">RN12</strain>
    </source>
</reference>
<dbReference type="RefSeq" id="WP_250198931.1">
    <property type="nucleotide sequence ID" value="NZ_CP097636.1"/>
</dbReference>
<organism evidence="1 2">
    <name type="scientific">Aquincola tertiaricarbonis</name>
    <dbReference type="NCBI Taxonomy" id="391953"/>
    <lineage>
        <taxon>Bacteria</taxon>
        <taxon>Pseudomonadati</taxon>
        <taxon>Pseudomonadota</taxon>
        <taxon>Betaproteobacteria</taxon>
        <taxon>Burkholderiales</taxon>
        <taxon>Sphaerotilaceae</taxon>
        <taxon>Aquincola</taxon>
    </lineage>
</organism>
<accession>A0ABY4SBK9</accession>
<keyword evidence="2" id="KW-1185">Reference proteome</keyword>
<proteinExistence type="predicted"/>
<sequence>MYVNRNAVPPCPVPRHRALEVLPGRARDALADALHQLDEAELQDQPAILALALAQVGRCYRRMGDGATAEWYLQQGLRKARTLCAPEACIELLCDLAELVSILATEICRDDPRGAHAVRERARDHGYEAAQMVSLMGDWEWEAAVLQRVSRVLDRCGDADDAAALRERAGMLRARDLRTLTAANDASSWARSAQ</sequence>
<name>A0ABY4SBK9_AQUTE</name>
<dbReference type="Proteomes" id="UP001056201">
    <property type="component" value="Chromosome 2"/>
</dbReference>
<protein>
    <submittedName>
        <fullName evidence="1">Uncharacterized protein</fullName>
    </submittedName>
</protein>